<feature type="region of interest" description="Disordered" evidence="15">
    <location>
        <begin position="741"/>
        <end position="762"/>
    </location>
</feature>
<dbReference type="GO" id="GO:0004748">
    <property type="term" value="F:ribonucleoside-diphosphate reductase activity, thioredoxin disulfide as acceptor"/>
    <property type="evidence" value="ECO:0007669"/>
    <property type="project" value="UniProtKB-EC"/>
</dbReference>
<evidence type="ECO:0000256" key="4">
    <source>
        <dbReference type="ARBA" id="ARBA00014409"/>
    </source>
</evidence>
<dbReference type="InterPro" id="IPR013344">
    <property type="entry name" value="RNR_NrdJ/NrdZ"/>
</dbReference>
<accession>A0A1F5NNG0</accession>
<dbReference type="InterPro" id="IPR000788">
    <property type="entry name" value="RNR_lg_C"/>
</dbReference>
<evidence type="ECO:0000256" key="13">
    <source>
        <dbReference type="ARBA" id="ARBA00047754"/>
    </source>
</evidence>
<protein>
    <recommendedName>
        <fullName evidence="4 14">Vitamin B12-dependent ribonucleotide reductase</fullName>
        <ecNumber evidence="3 14">1.17.4.1</ecNumber>
    </recommendedName>
</protein>
<keyword evidence="7 14" id="KW-0547">Nucleotide-binding</keyword>
<feature type="domain" description="TSCPD" evidence="18">
    <location>
        <begin position="616"/>
        <end position="724"/>
    </location>
</feature>
<comment type="similarity">
    <text evidence="2 14">Belongs to the ribonucleoside diphosphate reductase class-2 family.</text>
</comment>
<evidence type="ECO:0000256" key="15">
    <source>
        <dbReference type="SAM" id="MobiDB-lite"/>
    </source>
</evidence>
<evidence type="ECO:0000256" key="7">
    <source>
        <dbReference type="ARBA" id="ARBA00022741"/>
    </source>
</evidence>
<evidence type="ECO:0000259" key="17">
    <source>
        <dbReference type="Pfam" id="PF02867"/>
    </source>
</evidence>
<gene>
    <name evidence="19" type="ORF">A2751_01055</name>
</gene>
<comment type="caution">
    <text evidence="19">The sequence shown here is derived from an EMBL/GenBank/DDBJ whole genome shotgun (WGS) entry which is preliminary data.</text>
</comment>
<evidence type="ECO:0000256" key="1">
    <source>
        <dbReference type="ARBA" id="ARBA00001922"/>
    </source>
</evidence>
<dbReference type="SUPFAM" id="SSF51998">
    <property type="entry name" value="PFL-like glycyl radical enzymes"/>
    <property type="match status" value="1"/>
</dbReference>
<dbReference type="GO" id="GO:0031419">
    <property type="term" value="F:cobalamin binding"/>
    <property type="evidence" value="ECO:0007669"/>
    <property type="project" value="UniProtKB-KW"/>
</dbReference>
<evidence type="ECO:0000256" key="3">
    <source>
        <dbReference type="ARBA" id="ARBA00012274"/>
    </source>
</evidence>
<comment type="function">
    <text evidence="12 14">Catalyzes the reduction of ribonucleotides to deoxyribonucleotides. May function to provide a pool of deoxyribonucleotide precursors for DNA repair during oxygen limitation and/or for immediate growth after restoration of oxygen.</text>
</comment>
<dbReference type="InterPro" id="IPR013509">
    <property type="entry name" value="RNR_lsu_N"/>
</dbReference>
<keyword evidence="9" id="KW-0215">Deoxyribonucleotide synthesis</keyword>
<feature type="domain" description="Ribonucleotide reductase large subunit C-terminal" evidence="17">
    <location>
        <begin position="413"/>
        <end position="557"/>
    </location>
</feature>
<feature type="domain" description="Ribonucleotide reductase large subunit N-terminal" evidence="16">
    <location>
        <begin position="2"/>
        <end position="73"/>
    </location>
</feature>
<comment type="catalytic activity">
    <reaction evidence="13 14">
        <text>a 2'-deoxyribonucleoside 5'-diphosphate + [thioredoxin]-disulfide + H2O = a ribonucleoside 5'-diphosphate + [thioredoxin]-dithiol</text>
        <dbReference type="Rhea" id="RHEA:23252"/>
        <dbReference type="Rhea" id="RHEA-COMP:10698"/>
        <dbReference type="Rhea" id="RHEA-COMP:10700"/>
        <dbReference type="ChEBI" id="CHEBI:15377"/>
        <dbReference type="ChEBI" id="CHEBI:29950"/>
        <dbReference type="ChEBI" id="CHEBI:50058"/>
        <dbReference type="ChEBI" id="CHEBI:57930"/>
        <dbReference type="ChEBI" id="CHEBI:73316"/>
        <dbReference type="EC" id="1.17.4.1"/>
    </reaction>
</comment>
<keyword evidence="5 14" id="KW-0846">Cobalamin</keyword>
<dbReference type="Pfam" id="PF02867">
    <property type="entry name" value="Ribonuc_red_lgC"/>
    <property type="match status" value="2"/>
</dbReference>
<evidence type="ECO:0000256" key="2">
    <source>
        <dbReference type="ARBA" id="ARBA00007405"/>
    </source>
</evidence>
<dbReference type="PANTHER" id="PTHR43371">
    <property type="entry name" value="VITAMIN B12-DEPENDENT RIBONUCLEOTIDE REDUCTASE"/>
    <property type="match status" value="1"/>
</dbReference>
<comment type="cofactor">
    <cofactor evidence="1 14">
        <name>adenosylcob(III)alamin</name>
        <dbReference type="ChEBI" id="CHEBI:18408"/>
    </cofactor>
</comment>
<evidence type="ECO:0000259" key="16">
    <source>
        <dbReference type="Pfam" id="PF00317"/>
    </source>
</evidence>
<keyword evidence="6 14" id="KW-0237">DNA synthesis</keyword>
<dbReference type="Gene3D" id="3.20.70.20">
    <property type="match status" value="1"/>
</dbReference>
<evidence type="ECO:0000256" key="14">
    <source>
        <dbReference type="RuleBase" id="RU364064"/>
    </source>
</evidence>
<feature type="domain" description="Ribonucleotide reductase large subunit C-terminal" evidence="17">
    <location>
        <begin position="78"/>
        <end position="406"/>
    </location>
</feature>
<dbReference type="PANTHER" id="PTHR43371:SF1">
    <property type="entry name" value="RIBONUCLEOSIDE-DIPHOSPHATE REDUCTASE"/>
    <property type="match status" value="1"/>
</dbReference>
<keyword evidence="10" id="KW-1015">Disulfide bond</keyword>
<sequence length="805" mass="88876">MMKKRYLVKREDGTQETPAEMIHRIAHAVAGADKNYGLPADKIRYWEKEFFEIVAHKEFTPAGRTITNAGAPSPVVANCIVLPIEDSMEGIFKTLKDAALLQKAGSGLGFSFGRLRPAGTVVKASVGMASGPVSFLQVYNQAFGVIKQQGRHGANMAILPVDHPDILDFVHCKRVEGDIRNFNISVGMTDEFMKAVSERPNEQWYCRFQGEKMKPRRITRDRFGVVVNIEELNMTAKELYNEIVQNAWHNGEPGVIFLDAFNRGNTMPKTPIEATNPCGEQGLPPYDVCNLGSINLAAFVKDGQLDLKRLEHVSMVSTRFLDNVIDLFDYPVREVQEMSHNTRRLGLGVMGYADMLYQMNVRYDSDKGFETGELVMKTIQESSHNTSVALAAEKAEFPLWEHSTWAIQGIKRRNTMVTTVAPTGSISMFFDTSSGIEPNFALAFTKQDKDGHTYKYLNRYLEAALVKHGISEEIKNQIIQEGSVENIAGIPQEVKDTFRVAMDISAQDHIKAQGAFQKYVENSISKTINFPHEATVQDIEDGYIMAWKLGCKGCTLYRDGSREVQVLNLNKNLDKAKSLAPGMEHMSMSASMGENKVAEKVEQILSAKIVNGSNNYKTIPRERPDVMRGVTYRTRTSYGNLFVTINEDEHGPFEVFSSLGKAGGFFHAQTEAICRLISLALRTGTATTEIIDQLKGIRGPDIIFANGGTIHSLPDAIGQVLESHIKRGQTELGLKFGKDETPQVESVSPSFTKEGAGGSSGEAELEVKTSIANLGHAPACPDCGNMLMMAEGCLKCDLCGFSKCG</sequence>
<dbReference type="STRING" id="1817824.A2751_01055"/>
<dbReference type="NCBIfam" id="TIGR02504">
    <property type="entry name" value="NrdJ_Z"/>
    <property type="match status" value="1"/>
</dbReference>
<evidence type="ECO:0000256" key="9">
    <source>
        <dbReference type="ARBA" id="ARBA00023116"/>
    </source>
</evidence>
<keyword evidence="8 14" id="KW-0560">Oxidoreductase</keyword>
<keyword evidence="11 14" id="KW-0170">Cobalt</keyword>
<evidence type="ECO:0000256" key="5">
    <source>
        <dbReference type="ARBA" id="ARBA00022628"/>
    </source>
</evidence>
<dbReference type="Pfam" id="PF12637">
    <property type="entry name" value="TSCPD"/>
    <property type="match status" value="1"/>
</dbReference>
<evidence type="ECO:0000256" key="12">
    <source>
        <dbReference type="ARBA" id="ARBA00025437"/>
    </source>
</evidence>
<dbReference type="GO" id="GO:0009263">
    <property type="term" value="P:deoxyribonucleotide biosynthetic process"/>
    <property type="evidence" value="ECO:0007669"/>
    <property type="project" value="UniProtKB-KW"/>
</dbReference>
<dbReference type="CDD" id="cd02888">
    <property type="entry name" value="RNR_II_dimer"/>
    <property type="match status" value="1"/>
</dbReference>
<evidence type="ECO:0000256" key="10">
    <source>
        <dbReference type="ARBA" id="ARBA00023157"/>
    </source>
</evidence>
<evidence type="ECO:0000313" key="19">
    <source>
        <dbReference type="EMBL" id="OGE79062.1"/>
    </source>
</evidence>
<dbReference type="EC" id="1.17.4.1" evidence="3 14"/>
<evidence type="ECO:0000259" key="18">
    <source>
        <dbReference type="Pfam" id="PF12637"/>
    </source>
</evidence>
<dbReference type="Proteomes" id="UP000176864">
    <property type="component" value="Unassembled WGS sequence"/>
</dbReference>
<evidence type="ECO:0000313" key="20">
    <source>
        <dbReference type="Proteomes" id="UP000176864"/>
    </source>
</evidence>
<proteinExistence type="inferred from homology"/>
<dbReference type="InterPro" id="IPR050862">
    <property type="entry name" value="RdRp_reductase_class-2"/>
</dbReference>
<dbReference type="InterPro" id="IPR024434">
    <property type="entry name" value="TSCPD_dom"/>
</dbReference>
<evidence type="ECO:0000256" key="11">
    <source>
        <dbReference type="ARBA" id="ARBA00023285"/>
    </source>
</evidence>
<evidence type="ECO:0000256" key="8">
    <source>
        <dbReference type="ARBA" id="ARBA00023002"/>
    </source>
</evidence>
<evidence type="ECO:0000256" key="6">
    <source>
        <dbReference type="ARBA" id="ARBA00022634"/>
    </source>
</evidence>
<organism evidence="19 20">
    <name type="scientific">Candidatus Doudnabacteria bacterium RIFCSPHIGHO2_01_FULL_46_14</name>
    <dbReference type="NCBI Taxonomy" id="1817824"/>
    <lineage>
        <taxon>Bacteria</taxon>
        <taxon>Candidatus Doudnaibacteriota</taxon>
    </lineage>
</organism>
<dbReference type="EMBL" id="MFEK01000010">
    <property type="protein sequence ID" value="OGE79062.1"/>
    <property type="molecule type" value="Genomic_DNA"/>
</dbReference>
<name>A0A1F5NNG0_9BACT</name>
<reference evidence="19 20" key="1">
    <citation type="journal article" date="2016" name="Nat. Commun.">
        <title>Thousands of microbial genomes shed light on interconnected biogeochemical processes in an aquifer system.</title>
        <authorList>
            <person name="Anantharaman K."/>
            <person name="Brown C.T."/>
            <person name="Hug L.A."/>
            <person name="Sharon I."/>
            <person name="Castelle C.J."/>
            <person name="Probst A.J."/>
            <person name="Thomas B.C."/>
            <person name="Singh A."/>
            <person name="Wilkins M.J."/>
            <person name="Karaoz U."/>
            <person name="Brodie E.L."/>
            <person name="Williams K.H."/>
            <person name="Hubbard S.S."/>
            <person name="Banfield J.F."/>
        </authorList>
    </citation>
    <scope>NUCLEOTIDE SEQUENCE [LARGE SCALE GENOMIC DNA]</scope>
</reference>
<dbReference type="GO" id="GO:0071897">
    <property type="term" value="P:DNA biosynthetic process"/>
    <property type="evidence" value="ECO:0007669"/>
    <property type="project" value="UniProtKB-KW"/>
</dbReference>
<dbReference type="PRINTS" id="PR01183">
    <property type="entry name" value="RIBORDTASEM1"/>
</dbReference>
<dbReference type="AlphaFoldDB" id="A0A1F5NNG0"/>
<dbReference type="Pfam" id="PF00317">
    <property type="entry name" value="Ribonuc_red_lgN"/>
    <property type="match status" value="1"/>
</dbReference>
<dbReference type="GO" id="GO:0005524">
    <property type="term" value="F:ATP binding"/>
    <property type="evidence" value="ECO:0007669"/>
    <property type="project" value="InterPro"/>
</dbReference>